<dbReference type="PANTHER" id="PTHR32060">
    <property type="entry name" value="TAIL-SPECIFIC PROTEASE"/>
    <property type="match status" value="1"/>
</dbReference>
<evidence type="ECO:0000256" key="1">
    <source>
        <dbReference type="ARBA" id="ARBA00009179"/>
    </source>
</evidence>
<dbReference type="NCBIfam" id="TIGR00225">
    <property type="entry name" value="prc"/>
    <property type="match status" value="1"/>
</dbReference>
<evidence type="ECO:0000256" key="2">
    <source>
        <dbReference type="ARBA" id="ARBA00022670"/>
    </source>
</evidence>
<keyword evidence="2 5" id="KW-0645">Protease</keyword>
<dbReference type="Pfam" id="PF17820">
    <property type="entry name" value="PDZ_6"/>
    <property type="match status" value="1"/>
</dbReference>
<dbReference type="InterPro" id="IPR029045">
    <property type="entry name" value="ClpP/crotonase-like_dom_sf"/>
</dbReference>
<dbReference type="SMART" id="SM00245">
    <property type="entry name" value="TSPc"/>
    <property type="match status" value="1"/>
</dbReference>
<sequence length="445" mass="48852">MKNVLWFLALAIIVSMSVDANSQGQESSELYDGLRLFGKAFSIVHNQYVEDVKTKTLVYGAIDGMLKSLGDPHTRFMTPEVFKEMKVETEGSFSGLGIVIGLKQDNLMVISPIEGTPAYLAGIKAGDYITEIDGTSTKNISLVEAVQKLRGKQGTQVIITIKRDGVENPFKVTINRAIIEIHSVKSDVIQTDVGYIRITNFNQNTAQEFTDSLVKLQKRGIRSLVIDLRNDPGGLLESAIDVSDNLLSKNSLIVSIAGRQQEMNREFRTTGKGLYLDNPIIVLLNEGSASASEILAGAIKDNKRGLTIGVKSYGKGSVQTVLPLPDGSGIALTTAKYFTPSGVCIHGKGIIPDIIVEMPEITPKDQEMWLKLDDSQYLKDFAKGRSSYTDEDIKNLQQTLSKNKIELSEMILRRAINIEIGRLNGGKEIVCDLKCDPQLQRAVDI</sequence>
<dbReference type="Gene3D" id="3.30.750.44">
    <property type="match status" value="1"/>
</dbReference>
<keyword evidence="4 5" id="KW-0720">Serine protease</keyword>
<comment type="caution">
    <text evidence="8">The sequence shown here is derived from an EMBL/GenBank/DDBJ whole genome shotgun (WGS) entry which is preliminary data.</text>
</comment>
<protein>
    <submittedName>
        <fullName evidence="8">Peptidase S41</fullName>
    </submittedName>
</protein>
<organism evidence="8 9">
    <name type="scientific">Candidatus Desantisbacteria bacterium CG23_combo_of_CG06-09_8_20_14_all_40_23</name>
    <dbReference type="NCBI Taxonomy" id="1974550"/>
    <lineage>
        <taxon>Bacteria</taxon>
        <taxon>Candidatus Desantisiibacteriota</taxon>
    </lineage>
</organism>
<evidence type="ECO:0000313" key="8">
    <source>
        <dbReference type="EMBL" id="PIP39254.1"/>
    </source>
</evidence>
<dbReference type="GO" id="GO:0007165">
    <property type="term" value="P:signal transduction"/>
    <property type="evidence" value="ECO:0007669"/>
    <property type="project" value="TreeGrafter"/>
</dbReference>
<comment type="similarity">
    <text evidence="1 5">Belongs to the peptidase S41A family.</text>
</comment>
<dbReference type="GO" id="GO:0030288">
    <property type="term" value="C:outer membrane-bounded periplasmic space"/>
    <property type="evidence" value="ECO:0007669"/>
    <property type="project" value="TreeGrafter"/>
</dbReference>
<dbReference type="CDD" id="cd07560">
    <property type="entry name" value="Peptidase_S41_CPP"/>
    <property type="match status" value="1"/>
</dbReference>
<feature type="domain" description="PDZ" evidence="7">
    <location>
        <begin position="84"/>
        <end position="164"/>
    </location>
</feature>
<dbReference type="Pfam" id="PF22694">
    <property type="entry name" value="CtpB_N-like"/>
    <property type="match status" value="1"/>
</dbReference>
<dbReference type="AlphaFoldDB" id="A0A2H0A1C1"/>
<evidence type="ECO:0000256" key="6">
    <source>
        <dbReference type="SAM" id="SignalP"/>
    </source>
</evidence>
<dbReference type="InterPro" id="IPR001478">
    <property type="entry name" value="PDZ"/>
</dbReference>
<feature type="chain" id="PRO_5013970588" evidence="6">
    <location>
        <begin position="21"/>
        <end position="445"/>
    </location>
</feature>
<dbReference type="InterPro" id="IPR041489">
    <property type="entry name" value="PDZ_6"/>
</dbReference>
<keyword evidence="3 5" id="KW-0378">Hydrolase</keyword>
<evidence type="ECO:0000313" key="9">
    <source>
        <dbReference type="Proteomes" id="UP000231067"/>
    </source>
</evidence>
<evidence type="ECO:0000256" key="5">
    <source>
        <dbReference type="RuleBase" id="RU004404"/>
    </source>
</evidence>
<feature type="non-terminal residue" evidence="8">
    <location>
        <position position="445"/>
    </location>
</feature>
<dbReference type="CDD" id="cd06782">
    <property type="entry name" value="cpPDZ_CPP-like"/>
    <property type="match status" value="1"/>
</dbReference>
<dbReference type="PANTHER" id="PTHR32060:SF30">
    <property type="entry name" value="CARBOXY-TERMINAL PROCESSING PROTEASE CTPA"/>
    <property type="match status" value="1"/>
</dbReference>
<evidence type="ECO:0000259" key="7">
    <source>
        <dbReference type="PROSITE" id="PS50106"/>
    </source>
</evidence>
<gene>
    <name evidence="8" type="ORF">COX18_10775</name>
</gene>
<dbReference type="InterPro" id="IPR036034">
    <property type="entry name" value="PDZ_sf"/>
</dbReference>
<reference evidence="8 9" key="1">
    <citation type="submission" date="2017-09" db="EMBL/GenBank/DDBJ databases">
        <title>Depth-based differentiation of microbial function through sediment-hosted aquifers and enrichment of novel symbionts in the deep terrestrial subsurface.</title>
        <authorList>
            <person name="Probst A.J."/>
            <person name="Ladd B."/>
            <person name="Jarett J.K."/>
            <person name="Geller-Mcgrath D.E."/>
            <person name="Sieber C.M."/>
            <person name="Emerson J.B."/>
            <person name="Anantharaman K."/>
            <person name="Thomas B.C."/>
            <person name="Malmstrom R."/>
            <person name="Stieglmeier M."/>
            <person name="Klingl A."/>
            <person name="Woyke T."/>
            <person name="Ryan C.M."/>
            <person name="Banfield J.F."/>
        </authorList>
    </citation>
    <scope>NUCLEOTIDE SEQUENCE [LARGE SCALE GENOMIC DNA]</scope>
    <source>
        <strain evidence="8">CG23_combo_of_CG06-09_8_20_14_all_40_23</strain>
    </source>
</reference>
<keyword evidence="6" id="KW-0732">Signal</keyword>
<evidence type="ECO:0000256" key="4">
    <source>
        <dbReference type="ARBA" id="ARBA00022825"/>
    </source>
</evidence>
<dbReference type="Proteomes" id="UP000231067">
    <property type="component" value="Unassembled WGS sequence"/>
</dbReference>
<dbReference type="GO" id="GO:0006508">
    <property type="term" value="P:proteolysis"/>
    <property type="evidence" value="ECO:0007669"/>
    <property type="project" value="UniProtKB-KW"/>
</dbReference>
<dbReference type="SUPFAM" id="SSF52096">
    <property type="entry name" value="ClpP/crotonase"/>
    <property type="match status" value="1"/>
</dbReference>
<dbReference type="GO" id="GO:0008236">
    <property type="term" value="F:serine-type peptidase activity"/>
    <property type="evidence" value="ECO:0007669"/>
    <property type="project" value="UniProtKB-KW"/>
</dbReference>
<dbReference type="GO" id="GO:0004175">
    <property type="term" value="F:endopeptidase activity"/>
    <property type="evidence" value="ECO:0007669"/>
    <property type="project" value="TreeGrafter"/>
</dbReference>
<accession>A0A2H0A1C1</accession>
<dbReference type="InterPro" id="IPR005151">
    <property type="entry name" value="Tail-specific_protease"/>
</dbReference>
<dbReference type="InterPro" id="IPR004447">
    <property type="entry name" value="Peptidase_S41A"/>
</dbReference>
<dbReference type="Pfam" id="PF03572">
    <property type="entry name" value="Peptidase_S41"/>
    <property type="match status" value="1"/>
</dbReference>
<dbReference type="Gene3D" id="2.30.42.10">
    <property type="match status" value="1"/>
</dbReference>
<dbReference type="Gene3D" id="3.90.226.10">
    <property type="entry name" value="2-enoyl-CoA Hydratase, Chain A, domain 1"/>
    <property type="match status" value="1"/>
</dbReference>
<dbReference type="InterPro" id="IPR055210">
    <property type="entry name" value="CtpA/B_N"/>
</dbReference>
<dbReference type="SUPFAM" id="SSF50156">
    <property type="entry name" value="PDZ domain-like"/>
    <property type="match status" value="1"/>
</dbReference>
<proteinExistence type="inferred from homology"/>
<feature type="signal peptide" evidence="6">
    <location>
        <begin position="1"/>
        <end position="20"/>
    </location>
</feature>
<evidence type="ECO:0000256" key="3">
    <source>
        <dbReference type="ARBA" id="ARBA00022801"/>
    </source>
</evidence>
<dbReference type="EMBL" id="PCSH01000185">
    <property type="protein sequence ID" value="PIP39254.1"/>
    <property type="molecule type" value="Genomic_DNA"/>
</dbReference>
<dbReference type="FunFam" id="2.30.42.10:FF:000063">
    <property type="entry name" value="Peptidase, S41 family"/>
    <property type="match status" value="1"/>
</dbReference>
<dbReference type="PROSITE" id="PS50106">
    <property type="entry name" value="PDZ"/>
    <property type="match status" value="1"/>
</dbReference>
<dbReference type="SMART" id="SM00228">
    <property type="entry name" value="PDZ"/>
    <property type="match status" value="1"/>
</dbReference>
<name>A0A2H0A1C1_9BACT</name>